<protein>
    <submittedName>
        <fullName evidence="2">Glycosyltransferase</fullName>
    </submittedName>
</protein>
<dbReference type="InterPro" id="IPR050834">
    <property type="entry name" value="Glycosyltransf_2"/>
</dbReference>
<dbReference type="Gene3D" id="3.90.550.10">
    <property type="entry name" value="Spore Coat Polysaccharide Biosynthesis Protein SpsA, Chain A"/>
    <property type="match status" value="1"/>
</dbReference>
<dbReference type="Pfam" id="PF00535">
    <property type="entry name" value="Glycos_transf_2"/>
    <property type="match status" value="2"/>
</dbReference>
<feature type="domain" description="Glycosyltransferase 2-like" evidence="1">
    <location>
        <begin position="6"/>
        <end position="52"/>
    </location>
</feature>
<dbReference type="PANTHER" id="PTHR43685">
    <property type="entry name" value="GLYCOSYLTRANSFERASE"/>
    <property type="match status" value="1"/>
</dbReference>
<dbReference type="OrthoDB" id="5379872at2"/>
<evidence type="ECO:0000313" key="3">
    <source>
        <dbReference type="Proteomes" id="UP000482487"/>
    </source>
</evidence>
<keyword evidence="3" id="KW-1185">Reference proteome</keyword>
<feature type="domain" description="Glycosyltransferase 2-like" evidence="1">
    <location>
        <begin position="83"/>
        <end position="191"/>
    </location>
</feature>
<comment type="caution">
    <text evidence="2">The sequence shown here is derived from an EMBL/GenBank/DDBJ whole genome shotgun (WGS) entry which is preliminary data.</text>
</comment>
<dbReference type="SUPFAM" id="SSF53448">
    <property type="entry name" value="Nucleotide-diphospho-sugar transferases"/>
    <property type="match status" value="1"/>
</dbReference>
<reference evidence="2 3" key="1">
    <citation type="submission" date="2020-01" db="EMBL/GenBank/DDBJ databases">
        <title>Genome sequence of Desulfovibrio aerotolerans DSM 16695(T).</title>
        <authorList>
            <person name="Karnachuk O."/>
            <person name="Avakyan M."/>
            <person name="Mardanov A."/>
            <person name="Kadnikov V."/>
            <person name="Ravin N."/>
        </authorList>
    </citation>
    <scope>NUCLEOTIDE SEQUENCE [LARGE SCALE GENOMIC DNA]</scope>
    <source>
        <strain evidence="2 3">DSM 16695</strain>
    </source>
</reference>
<evidence type="ECO:0000313" key="2">
    <source>
        <dbReference type="EMBL" id="MYL82968.1"/>
    </source>
</evidence>
<dbReference type="GO" id="GO:0016740">
    <property type="term" value="F:transferase activity"/>
    <property type="evidence" value="ECO:0007669"/>
    <property type="project" value="UniProtKB-KW"/>
</dbReference>
<proteinExistence type="predicted"/>
<keyword evidence="2" id="KW-0808">Transferase</keyword>
<dbReference type="RefSeq" id="WP_160959964.1">
    <property type="nucleotide sequence ID" value="NZ_WVUD01000009.1"/>
</dbReference>
<sequence>MALATLVIPTFNQAEYLPACVDRCLFQTHPELEIIIVDGGSTDATKDYLAALPRRIASATAEPVVRMDEAGAVVRASVLTYPQNRRLEIVTFTEDIGPTRTYNEGLARATGEYCAYVPGDDLPYPHMVEELIAALERTGADFAYADQDVLEDDGRIYRRMTFPDFNFRACLAEWHHLGVCRLYRRRLHETVGLMDEAFASANDYDHYLRFAMAGAQFIHVPRVLYGVRRHGPARPTGQHTPARYANLLAESCRLAKRARQFLHDTDAARP</sequence>
<dbReference type="InterPro" id="IPR029044">
    <property type="entry name" value="Nucleotide-diphossugar_trans"/>
</dbReference>
<name>A0A7C9MI39_9BACT</name>
<dbReference type="AlphaFoldDB" id="A0A7C9MI39"/>
<dbReference type="PANTHER" id="PTHR43685:SF11">
    <property type="entry name" value="GLYCOSYLTRANSFERASE TAGX-RELATED"/>
    <property type="match status" value="1"/>
</dbReference>
<organism evidence="2 3">
    <name type="scientific">Solidesulfovibrio aerotolerans</name>
    <dbReference type="NCBI Taxonomy" id="295255"/>
    <lineage>
        <taxon>Bacteria</taxon>
        <taxon>Pseudomonadati</taxon>
        <taxon>Thermodesulfobacteriota</taxon>
        <taxon>Desulfovibrionia</taxon>
        <taxon>Desulfovibrionales</taxon>
        <taxon>Desulfovibrionaceae</taxon>
        <taxon>Solidesulfovibrio</taxon>
    </lineage>
</organism>
<dbReference type="EMBL" id="WVUD01000009">
    <property type="protein sequence ID" value="MYL82968.1"/>
    <property type="molecule type" value="Genomic_DNA"/>
</dbReference>
<accession>A0A7C9MI39</accession>
<dbReference type="Proteomes" id="UP000482487">
    <property type="component" value="Unassembled WGS sequence"/>
</dbReference>
<evidence type="ECO:0000259" key="1">
    <source>
        <dbReference type="Pfam" id="PF00535"/>
    </source>
</evidence>
<gene>
    <name evidence="2" type="ORF">GTA51_07440</name>
</gene>
<dbReference type="InterPro" id="IPR001173">
    <property type="entry name" value="Glyco_trans_2-like"/>
</dbReference>